<evidence type="ECO:0000313" key="3">
    <source>
        <dbReference type="WBParaSite" id="EgrG_002062600"/>
    </source>
</evidence>
<proteinExistence type="predicted"/>
<dbReference type="AlphaFoldDB" id="A0A068X2V0"/>
<evidence type="ECO:0000313" key="2">
    <source>
        <dbReference type="Proteomes" id="UP000492820"/>
    </source>
</evidence>
<organism evidence="1">
    <name type="scientific">Echinococcus granulosus</name>
    <name type="common">Hydatid tapeworm</name>
    <dbReference type="NCBI Taxonomy" id="6210"/>
    <lineage>
        <taxon>Eukaryota</taxon>
        <taxon>Metazoa</taxon>
        <taxon>Spiralia</taxon>
        <taxon>Lophotrochozoa</taxon>
        <taxon>Platyhelminthes</taxon>
        <taxon>Cestoda</taxon>
        <taxon>Eucestoda</taxon>
        <taxon>Cyclophyllidea</taxon>
        <taxon>Taeniidae</taxon>
        <taxon>Echinococcus</taxon>
        <taxon>Echinococcus granulosus group</taxon>
    </lineage>
</organism>
<dbReference type="EMBL" id="LK028743">
    <property type="protein sequence ID" value="CDS25138.1"/>
    <property type="molecule type" value="Genomic_DNA"/>
</dbReference>
<reference evidence="1 2" key="1">
    <citation type="journal article" date="2013" name="Nature">
        <title>The genomes of four tapeworm species reveal adaptations to parasitism.</title>
        <authorList>
            <person name="Tsai I.J."/>
            <person name="Zarowiecki M."/>
            <person name="Holroyd N."/>
            <person name="Garciarrubio A."/>
            <person name="Sanchez-Flores A."/>
            <person name="Brooks K.L."/>
            <person name="Tracey A."/>
            <person name="Bobes R.J."/>
            <person name="Fragoso G."/>
            <person name="Sciutto E."/>
            <person name="Aslett M."/>
            <person name="Beasley H."/>
            <person name="Bennett H.M."/>
            <person name="Cai J."/>
            <person name="Camicia F."/>
            <person name="Clark R."/>
            <person name="Cucher M."/>
            <person name="De Silva N."/>
            <person name="Day T.A."/>
            <person name="Deplazes P."/>
            <person name="Estrada K."/>
            <person name="Fernandez C."/>
            <person name="Holland P.W."/>
            <person name="Hou J."/>
            <person name="Hu S."/>
            <person name="Huckvale T."/>
            <person name="Hung S.S."/>
            <person name="Kamenetzky L."/>
            <person name="Keane J.A."/>
            <person name="Kiss F."/>
            <person name="Koziol U."/>
            <person name="Lambert O."/>
            <person name="Liu K."/>
            <person name="Luo X."/>
            <person name="Luo Y."/>
            <person name="Macchiaroli N."/>
            <person name="Nichol S."/>
            <person name="Paps J."/>
            <person name="Parkinson J."/>
            <person name="Pouchkina-Stantcheva N."/>
            <person name="Riddiford N."/>
            <person name="Rosenzvit M."/>
            <person name="Salinas G."/>
            <person name="Wasmuth J.D."/>
            <person name="Zamanian M."/>
            <person name="Zheng Y."/>
            <person name="Cai X."/>
            <person name="Soberon X."/>
            <person name="Olson P.D."/>
            <person name="Laclette J.P."/>
            <person name="Brehm K."/>
            <person name="Berriman M."/>
            <person name="Garciarrubio A."/>
            <person name="Bobes R.J."/>
            <person name="Fragoso G."/>
            <person name="Sanchez-Flores A."/>
            <person name="Estrada K."/>
            <person name="Cevallos M.A."/>
            <person name="Morett E."/>
            <person name="Gonzalez V."/>
            <person name="Portillo T."/>
            <person name="Ochoa-Leyva A."/>
            <person name="Jose M.V."/>
            <person name="Sciutto E."/>
            <person name="Landa A."/>
            <person name="Jimenez L."/>
            <person name="Valdes V."/>
            <person name="Carrero J.C."/>
            <person name="Larralde C."/>
            <person name="Morales-Montor J."/>
            <person name="Limon-Lason J."/>
            <person name="Soberon X."/>
            <person name="Laclette J.P."/>
        </authorList>
    </citation>
    <scope>NUCLEOTIDE SEQUENCE [LARGE SCALE GENOMIC DNA]</scope>
</reference>
<dbReference type="WBParaSite" id="EgrG_002062600">
    <property type="protein sequence ID" value="EgrG_002062600"/>
    <property type="gene ID" value="EgrG_002062600"/>
</dbReference>
<gene>
    <name evidence="1" type="ORF">EgrG_002062600</name>
</gene>
<evidence type="ECO:0000313" key="1">
    <source>
        <dbReference type="EMBL" id="CDS25138.1"/>
    </source>
</evidence>
<reference evidence="3" key="3">
    <citation type="submission" date="2020-10" db="UniProtKB">
        <authorList>
            <consortium name="WormBaseParasite"/>
        </authorList>
    </citation>
    <scope>IDENTIFICATION</scope>
</reference>
<name>A0A068X2V0_ECHGR</name>
<accession>A0A068X2V0</accession>
<dbReference type="Proteomes" id="UP000492820">
    <property type="component" value="Unassembled WGS sequence"/>
</dbReference>
<sequence length="128" mass="14066">MMSEIKLVCVTFFCAYLGFALLNYCYVVNLATTGVPPAPTLSPSLTSEYADQTSHAVPPLPDEEVVAITSEIQRLSTPTMLDRMIVAARTVPEPSTAANRSDSEIHPQIRRQIAFVTFKTAEMTSIDR</sequence>
<protein>
    <submittedName>
        <fullName evidence="3">Expressed conserved protein</fullName>
    </submittedName>
</protein>
<reference evidence="1" key="2">
    <citation type="submission" date="2014-06" db="EMBL/GenBank/DDBJ databases">
        <authorList>
            <person name="Aslett M."/>
        </authorList>
    </citation>
    <scope>NUCLEOTIDE SEQUENCE</scope>
</reference>